<evidence type="ECO:0000313" key="2">
    <source>
        <dbReference type="EMBL" id="KAK9414544.1"/>
    </source>
</evidence>
<keyword evidence="3" id="KW-1185">Reference proteome</keyword>
<sequence length="115" mass="12044">MPASEFAYVSGTSPVVQTKPTKASKQPDTTSRSAKVSPDFGYDSDDEIAAAKAENMATSSPKASILSKVKAKLSSDKSSKQAPSSSSTSSRSSTSKSQARADTIFAYKVLAETRI</sequence>
<feature type="compositionally biased region" description="Low complexity" evidence="1">
    <location>
        <begin position="80"/>
        <end position="99"/>
    </location>
</feature>
<reference evidence="2 3" key="1">
    <citation type="journal article" date="2024" name="J. Plant Pathol.">
        <title>Sequence and assembly of the genome of Seiridium unicorne, isolate CBS 538.82, causal agent of cypress canker disease.</title>
        <authorList>
            <person name="Scali E."/>
            <person name="Rocca G.D."/>
            <person name="Danti R."/>
            <person name="Garbelotto M."/>
            <person name="Barberini S."/>
            <person name="Baroncelli R."/>
            <person name="Emiliani G."/>
        </authorList>
    </citation>
    <scope>NUCLEOTIDE SEQUENCE [LARGE SCALE GENOMIC DNA]</scope>
    <source>
        <strain evidence="2 3">BM-138-508</strain>
    </source>
</reference>
<comment type="caution">
    <text evidence="2">The sequence shown here is derived from an EMBL/GenBank/DDBJ whole genome shotgun (WGS) entry which is preliminary data.</text>
</comment>
<protein>
    <submittedName>
        <fullName evidence="2">Uncharacterized protein</fullName>
    </submittedName>
</protein>
<name>A0ABR2UIS1_9PEZI</name>
<evidence type="ECO:0000313" key="3">
    <source>
        <dbReference type="Proteomes" id="UP001408356"/>
    </source>
</evidence>
<dbReference type="EMBL" id="JARVKF010000425">
    <property type="protein sequence ID" value="KAK9414544.1"/>
    <property type="molecule type" value="Genomic_DNA"/>
</dbReference>
<evidence type="ECO:0000256" key="1">
    <source>
        <dbReference type="SAM" id="MobiDB-lite"/>
    </source>
</evidence>
<gene>
    <name evidence="2" type="ORF">SUNI508_11117</name>
</gene>
<accession>A0ABR2UIS1</accession>
<feature type="region of interest" description="Disordered" evidence="1">
    <location>
        <begin position="1"/>
        <end position="99"/>
    </location>
</feature>
<feature type="compositionally biased region" description="Polar residues" evidence="1">
    <location>
        <begin position="10"/>
        <end position="34"/>
    </location>
</feature>
<proteinExistence type="predicted"/>
<organism evidence="2 3">
    <name type="scientific">Seiridium unicorne</name>
    <dbReference type="NCBI Taxonomy" id="138068"/>
    <lineage>
        <taxon>Eukaryota</taxon>
        <taxon>Fungi</taxon>
        <taxon>Dikarya</taxon>
        <taxon>Ascomycota</taxon>
        <taxon>Pezizomycotina</taxon>
        <taxon>Sordariomycetes</taxon>
        <taxon>Xylariomycetidae</taxon>
        <taxon>Amphisphaeriales</taxon>
        <taxon>Sporocadaceae</taxon>
        <taxon>Seiridium</taxon>
    </lineage>
</organism>
<dbReference type="Proteomes" id="UP001408356">
    <property type="component" value="Unassembled WGS sequence"/>
</dbReference>